<sequence>MGDPDAPVLDAWVSVYGAGAEVPAGAGVVVAPGVVLTCAHVVNLALGRLEFAAAEPTETDLDGVLLTLPALPGAAYRPELLRWEAPRLGARPGPWEGDLALLRLPPGAPAVTPVRVGDAPLGGKAWAWYANGDERSVVDVLVQKPLGPWLLLDPGSARLAVRRGYSGGPLWDSASRTLIGVMVSVEPDFPRYYAIGPDPVRALLTAAGLTPPAPSTLSTPPDPRRNLLHSRLTGALTTLDAERHTRGSVRLSWALGLPHDPHRSRQDTVTAALAHPRGLPALRDAFTDPAAPEGDYVERELTSAVLRARPVRLLGPHDHAHLTALLAAVALPELLAAARAAVPYLPLYADRVPDTAALLDQLEDRAADPGVMPPLLQVVEEAAAARPDVREDLREWSGRVAERLRVRPGALEQVRADAKARAHGRSATRPVVRVWLWERGRDAFSYVIRLYDGDDRPLHTWSAVDVPRGHDELCRELSDAVRMLADQGDNAGVEFLLEHGSFGLPFDRWPLPVPDLRPRLLGADHVVVLRGQRQPSRGPWERRWGSLGSPAKVVGDADSADDLLGANLDAALVVADCAPAEVDPVVRLCRHHGVPVVLWHRHGEGGAEALLGLVGDDWRHSLREEVRLRRLKARHDERMLGAHLALLWEDPRWDPRTAGLSEPVPRDRPTTHDPHVTTKGGAQ</sequence>
<feature type="domain" description="vWA-MoxR associated protein middle region 0" evidence="2">
    <location>
        <begin position="316"/>
        <end position="415"/>
    </location>
</feature>
<evidence type="ECO:0000256" key="1">
    <source>
        <dbReference type="SAM" id="MobiDB-lite"/>
    </source>
</evidence>
<proteinExistence type="predicted"/>
<dbReference type="Proteomes" id="UP000734511">
    <property type="component" value="Unassembled WGS sequence"/>
</dbReference>
<gene>
    <name evidence="4" type="ORF">HCN08_30705</name>
</gene>
<keyword evidence="5" id="KW-1185">Reference proteome</keyword>
<feature type="region of interest" description="Disordered" evidence="1">
    <location>
        <begin position="656"/>
        <end position="683"/>
    </location>
</feature>
<dbReference type="Pfam" id="PF20028">
    <property type="entry name" value="VMAP-C"/>
    <property type="match status" value="1"/>
</dbReference>
<protein>
    <submittedName>
        <fullName evidence="4">Trypsin-like peptidase domain-containing protein</fullName>
    </submittedName>
</protein>
<accession>A0ABX0ZXR0</accession>
<feature type="compositionally biased region" description="Basic and acidic residues" evidence="1">
    <location>
        <begin position="664"/>
        <end position="676"/>
    </location>
</feature>
<evidence type="ECO:0000259" key="2">
    <source>
        <dbReference type="Pfam" id="PF19916"/>
    </source>
</evidence>
<dbReference type="Pfam" id="PF19916">
    <property type="entry name" value="VMAP-M0"/>
    <property type="match status" value="1"/>
</dbReference>
<evidence type="ECO:0000313" key="4">
    <source>
        <dbReference type="EMBL" id="NJP47745.1"/>
    </source>
</evidence>
<feature type="domain" description="vWA-MoxR associated protein C-terminal" evidence="3">
    <location>
        <begin position="431"/>
        <end position="651"/>
    </location>
</feature>
<comment type="caution">
    <text evidence="4">The sequence shown here is derived from an EMBL/GenBank/DDBJ whole genome shotgun (WGS) entry which is preliminary data.</text>
</comment>
<evidence type="ECO:0000259" key="3">
    <source>
        <dbReference type="Pfam" id="PF20028"/>
    </source>
</evidence>
<name>A0ABX0ZXR0_9ACTN</name>
<dbReference type="EMBL" id="JAATEJ010000033">
    <property type="protein sequence ID" value="NJP47745.1"/>
    <property type="molecule type" value="Genomic_DNA"/>
</dbReference>
<dbReference type="SUPFAM" id="SSF50494">
    <property type="entry name" value="Trypsin-like serine proteases"/>
    <property type="match status" value="1"/>
</dbReference>
<dbReference type="Pfam" id="PF13365">
    <property type="entry name" value="Trypsin_2"/>
    <property type="match status" value="1"/>
</dbReference>
<reference evidence="4 5" key="1">
    <citation type="submission" date="2020-03" db="EMBL/GenBank/DDBJ databases">
        <title>WGS of actinomycetes isolated from Thailand.</title>
        <authorList>
            <person name="Thawai C."/>
        </authorList>
    </citation>
    <scope>NUCLEOTIDE SEQUENCE [LARGE SCALE GENOMIC DNA]</scope>
    <source>
        <strain evidence="4 5">PRB2-1</strain>
    </source>
</reference>
<organism evidence="4 5">
    <name type="scientific">Actinacidiphila epipremni</name>
    <dbReference type="NCBI Taxonomy" id="2053013"/>
    <lineage>
        <taxon>Bacteria</taxon>
        <taxon>Bacillati</taxon>
        <taxon>Actinomycetota</taxon>
        <taxon>Actinomycetes</taxon>
        <taxon>Kitasatosporales</taxon>
        <taxon>Streptomycetaceae</taxon>
        <taxon>Actinacidiphila</taxon>
    </lineage>
</organism>
<dbReference type="InterPro" id="IPR045450">
    <property type="entry name" value="VMAP_C"/>
</dbReference>
<dbReference type="InterPro" id="IPR009003">
    <property type="entry name" value="Peptidase_S1_PA"/>
</dbReference>
<dbReference type="InterPro" id="IPR045555">
    <property type="entry name" value="VMAP-M0"/>
</dbReference>
<dbReference type="RefSeq" id="WP_167986573.1">
    <property type="nucleotide sequence ID" value="NZ_JAATEJ010000033.1"/>
</dbReference>
<evidence type="ECO:0000313" key="5">
    <source>
        <dbReference type="Proteomes" id="UP000734511"/>
    </source>
</evidence>